<evidence type="ECO:0000313" key="4">
    <source>
        <dbReference type="Proteomes" id="UP000617951"/>
    </source>
</evidence>
<dbReference type="Pfam" id="PF13624">
    <property type="entry name" value="SurA_N_3"/>
    <property type="match status" value="1"/>
</dbReference>
<dbReference type="InterPro" id="IPR046357">
    <property type="entry name" value="PPIase_dom_sf"/>
</dbReference>
<dbReference type="InterPro" id="IPR027304">
    <property type="entry name" value="Trigger_fact/SurA_dom_sf"/>
</dbReference>
<dbReference type="GO" id="GO:0003755">
    <property type="term" value="F:peptidyl-prolyl cis-trans isomerase activity"/>
    <property type="evidence" value="ECO:0007669"/>
    <property type="project" value="UniProtKB-KW"/>
</dbReference>
<dbReference type="Pfam" id="PF00639">
    <property type="entry name" value="Rotamase"/>
    <property type="match status" value="1"/>
</dbReference>
<keyword evidence="4" id="KW-1185">Reference proteome</keyword>
<dbReference type="AlphaFoldDB" id="A0A926DIY9"/>
<evidence type="ECO:0000256" key="1">
    <source>
        <dbReference type="PROSITE-ProRule" id="PRU00278"/>
    </source>
</evidence>
<dbReference type="InterPro" id="IPR050245">
    <property type="entry name" value="PrsA_foldase"/>
</dbReference>
<dbReference type="RefSeq" id="WP_330605744.1">
    <property type="nucleotide sequence ID" value="NZ_JACRSS010000004.1"/>
</dbReference>
<dbReference type="InterPro" id="IPR000297">
    <property type="entry name" value="PPIase_PpiC"/>
</dbReference>
<proteinExistence type="predicted"/>
<name>A0A926DIY9_9FIRM</name>
<sequence>MMEKIFVRTGKAGTFMKKYAGIIALLLAVAMLFGACSATTGDDDILAKVGDREISLSDFNMFSDFYLSLYGIDTSDTSEDTQSTLKFIQASLLYSLINNEVAIVQAEKEGLTLSDEEKAEVEEYVEQTMEEGRTTFESQAKEENPDATESEIDLLVTTMMTENGYIEESIRQSQTESALLNKIYASATEGVSISDDELQKGYDEKVASAKETYDADPASYENEATEAYSTIYYVPQEARRVQQILIGISDEDQAQIDELTADGKTEEADALLQEALAKIKGDAESVLGQISDDGSNFEDLMKEHSDDTSYEQYTAGYYVVDSEDSMYESNFKDAAFDLKNVGDVSGLVPTDYGYHILRLEEIIPAGAIPLDSVKAELTEELLASKQETTFIQMIEEWKKDINIELHLDLIDMTQEEYDSIVSGEDTASEDDASE</sequence>
<dbReference type="EMBL" id="JACRSS010000004">
    <property type="protein sequence ID" value="MBC8538948.1"/>
    <property type="molecule type" value="Genomic_DNA"/>
</dbReference>
<organism evidence="3 4">
    <name type="scientific">Guopingia tenuis</name>
    <dbReference type="NCBI Taxonomy" id="2763656"/>
    <lineage>
        <taxon>Bacteria</taxon>
        <taxon>Bacillati</taxon>
        <taxon>Bacillota</taxon>
        <taxon>Clostridia</taxon>
        <taxon>Christensenellales</taxon>
        <taxon>Christensenellaceae</taxon>
        <taxon>Guopingia</taxon>
    </lineage>
</organism>
<dbReference type="PANTHER" id="PTHR47245">
    <property type="entry name" value="PEPTIDYLPROLYL ISOMERASE"/>
    <property type="match status" value="1"/>
</dbReference>
<dbReference type="Gene3D" id="1.10.4030.10">
    <property type="entry name" value="Porin chaperone SurA, peptide-binding domain"/>
    <property type="match status" value="1"/>
</dbReference>
<comment type="caution">
    <text evidence="3">The sequence shown here is derived from an EMBL/GenBank/DDBJ whole genome shotgun (WGS) entry which is preliminary data.</text>
</comment>
<protein>
    <submittedName>
        <fullName evidence="3">Peptidylprolyl isomerase</fullName>
    </submittedName>
</protein>
<dbReference type="Proteomes" id="UP000617951">
    <property type="component" value="Unassembled WGS sequence"/>
</dbReference>
<keyword evidence="1" id="KW-0697">Rotamase</keyword>
<accession>A0A926DIY9</accession>
<dbReference type="PANTHER" id="PTHR47245:SF2">
    <property type="entry name" value="PEPTIDYL-PROLYL CIS-TRANS ISOMERASE HP_0175-RELATED"/>
    <property type="match status" value="1"/>
</dbReference>
<evidence type="ECO:0000259" key="2">
    <source>
        <dbReference type="PROSITE" id="PS50198"/>
    </source>
</evidence>
<feature type="domain" description="PpiC" evidence="2">
    <location>
        <begin position="236"/>
        <end position="361"/>
    </location>
</feature>
<gene>
    <name evidence="3" type="ORF">H8693_08380</name>
</gene>
<dbReference type="SUPFAM" id="SSF54534">
    <property type="entry name" value="FKBP-like"/>
    <property type="match status" value="1"/>
</dbReference>
<dbReference type="PROSITE" id="PS50198">
    <property type="entry name" value="PPIC_PPIASE_2"/>
    <property type="match status" value="1"/>
</dbReference>
<dbReference type="Gene3D" id="3.10.50.40">
    <property type="match status" value="1"/>
</dbReference>
<dbReference type="SUPFAM" id="SSF109998">
    <property type="entry name" value="Triger factor/SurA peptide-binding domain-like"/>
    <property type="match status" value="1"/>
</dbReference>
<evidence type="ECO:0000313" key="3">
    <source>
        <dbReference type="EMBL" id="MBC8538948.1"/>
    </source>
</evidence>
<reference evidence="3" key="1">
    <citation type="submission" date="2020-08" db="EMBL/GenBank/DDBJ databases">
        <title>Genome public.</title>
        <authorList>
            <person name="Liu C."/>
            <person name="Sun Q."/>
        </authorList>
    </citation>
    <scope>NUCLEOTIDE SEQUENCE</scope>
    <source>
        <strain evidence="3">NSJ-63</strain>
    </source>
</reference>
<keyword evidence="1 3" id="KW-0413">Isomerase</keyword>